<protein>
    <submittedName>
        <fullName evidence="2">Uncharacterized protein</fullName>
    </submittedName>
</protein>
<feature type="chain" id="PRO_5046395843" evidence="1">
    <location>
        <begin position="22"/>
        <end position="157"/>
    </location>
</feature>
<dbReference type="RefSeq" id="WP_190419630.1">
    <property type="nucleotide sequence ID" value="NZ_JAMPKK010000032.1"/>
</dbReference>
<comment type="caution">
    <text evidence="2">The sequence shown here is derived from an EMBL/GenBank/DDBJ whole genome shotgun (WGS) entry which is preliminary data.</text>
</comment>
<keyword evidence="3" id="KW-1185">Reference proteome</keyword>
<evidence type="ECO:0000313" key="3">
    <source>
        <dbReference type="Proteomes" id="UP001442494"/>
    </source>
</evidence>
<sequence>MNKLISTTLLASFLAVTTSHSNVPDSANAQPFARPRPDLNGFLVRNPVNGMIFWVDRGQRRHILNPSVYQRLFVSNHRDYLDTEAIQLGASINGNNRLVRCGEQGNRLSGRVYLLDQGTKRHITSPTAMKKNNFNWNGISNVDCPVLDTITNGSPIN</sequence>
<reference evidence="2 3" key="1">
    <citation type="submission" date="2022-04" db="EMBL/GenBank/DDBJ databases">
        <title>Positive selection, recombination, and allopatry shape intraspecific diversity of widespread and dominant cyanobacteria.</title>
        <authorList>
            <person name="Wei J."/>
            <person name="Shu W."/>
            <person name="Hu C."/>
        </authorList>
    </citation>
    <scope>NUCLEOTIDE SEQUENCE [LARGE SCALE GENOMIC DNA]</scope>
    <source>
        <strain evidence="2 3">GB2-A5</strain>
    </source>
</reference>
<keyword evidence="1" id="KW-0732">Signal</keyword>
<gene>
    <name evidence="2" type="ORF">NDI37_15090</name>
</gene>
<proteinExistence type="predicted"/>
<dbReference type="Proteomes" id="UP001442494">
    <property type="component" value="Unassembled WGS sequence"/>
</dbReference>
<name>A0ABV0JQY7_9CYAN</name>
<dbReference type="EMBL" id="JAMPKK010000032">
    <property type="protein sequence ID" value="MEP0865793.1"/>
    <property type="molecule type" value="Genomic_DNA"/>
</dbReference>
<accession>A0ABV0JQY7</accession>
<evidence type="ECO:0000313" key="2">
    <source>
        <dbReference type="EMBL" id="MEP0865793.1"/>
    </source>
</evidence>
<evidence type="ECO:0000256" key="1">
    <source>
        <dbReference type="SAM" id="SignalP"/>
    </source>
</evidence>
<feature type="signal peptide" evidence="1">
    <location>
        <begin position="1"/>
        <end position="21"/>
    </location>
</feature>
<organism evidence="2 3">
    <name type="scientific">Funiculus sociatus GB2-A5</name>
    <dbReference type="NCBI Taxonomy" id="2933946"/>
    <lineage>
        <taxon>Bacteria</taxon>
        <taxon>Bacillati</taxon>
        <taxon>Cyanobacteriota</taxon>
        <taxon>Cyanophyceae</taxon>
        <taxon>Coleofasciculales</taxon>
        <taxon>Coleofasciculaceae</taxon>
        <taxon>Funiculus</taxon>
    </lineage>
</organism>